<dbReference type="InterPro" id="IPR004443">
    <property type="entry name" value="YjeF_N_dom"/>
</dbReference>
<evidence type="ECO:0000313" key="23">
    <source>
        <dbReference type="Proteomes" id="UP001209318"/>
    </source>
</evidence>
<dbReference type="PIRSF" id="PIRSF017184">
    <property type="entry name" value="Nnr"/>
    <property type="match status" value="1"/>
</dbReference>
<comment type="similarity">
    <text evidence="17">Belongs to the NnrD/CARKD family.</text>
</comment>
<feature type="binding site" evidence="17">
    <location>
        <position position="420"/>
    </location>
    <ligand>
        <name>(6S)-NADPHX</name>
        <dbReference type="ChEBI" id="CHEBI:64076"/>
    </ligand>
</feature>
<comment type="subunit">
    <text evidence="17">Homotetramer.</text>
</comment>
<organism evidence="22 23">
    <name type="scientific">Perspicuibacillus lycopersici</name>
    <dbReference type="NCBI Taxonomy" id="1325689"/>
    <lineage>
        <taxon>Bacteria</taxon>
        <taxon>Bacillati</taxon>
        <taxon>Bacillota</taxon>
        <taxon>Bacilli</taxon>
        <taxon>Bacillales</taxon>
        <taxon>Bacillaceae</taxon>
        <taxon>Perspicuibacillus</taxon>
    </lineage>
</organism>
<comment type="catalytic activity">
    <reaction evidence="15 17 19">
        <text>(6S)-NADHX + ADP = AMP + phosphate + NADH + H(+)</text>
        <dbReference type="Rhea" id="RHEA:32223"/>
        <dbReference type="ChEBI" id="CHEBI:15378"/>
        <dbReference type="ChEBI" id="CHEBI:43474"/>
        <dbReference type="ChEBI" id="CHEBI:57945"/>
        <dbReference type="ChEBI" id="CHEBI:64074"/>
        <dbReference type="ChEBI" id="CHEBI:456215"/>
        <dbReference type="ChEBI" id="CHEBI:456216"/>
        <dbReference type="EC" id="4.2.1.136"/>
    </reaction>
</comment>
<dbReference type="InterPro" id="IPR030677">
    <property type="entry name" value="Nnr"/>
</dbReference>
<dbReference type="RefSeq" id="WP_263072833.1">
    <property type="nucleotide sequence ID" value="NZ_JAOUSF010000003.1"/>
</dbReference>
<gene>
    <name evidence="18" type="primary">nnrE</name>
    <name evidence="17" type="synonym">nnrD</name>
    <name evidence="22" type="ORF">OEV98_08465</name>
</gene>
<evidence type="ECO:0000256" key="17">
    <source>
        <dbReference type="HAMAP-Rule" id="MF_01965"/>
    </source>
</evidence>
<feature type="binding site" evidence="18">
    <location>
        <position position="154"/>
    </location>
    <ligand>
        <name>K(+)</name>
        <dbReference type="ChEBI" id="CHEBI:29103"/>
    </ligand>
</feature>
<comment type="cofactor">
    <cofactor evidence="17">
        <name>Mg(2+)</name>
        <dbReference type="ChEBI" id="CHEBI:18420"/>
    </cofactor>
</comment>
<dbReference type="NCBIfam" id="TIGR00197">
    <property type="entry name" value="yjeF_nterm"/>
    <property type="match status" value="1"/>
</dbReference>
<dbReference type="PROSITE" id="PS01050">
    <property type="entry name" value="YJEF_C_2"/>
    <property type="match status" value="1"/>
</dbReference>
<comment type="cofactor">
    <cofactor evidence="18 19">
        <name>K(+)</name>
        <dbReference type="ChEBI" id="CHEBI:29103"/>
    </cofactor>
    <text evidence="18 19">Binds 1 potassium ion per subunit.</text>
</comment>
<feature type="binding site" evidence="17">
    <location>
        <position position="419"/>
    </location>
    <ligand>
        <name>AMP</name>
        <dbReference type="ChEBI" id="CHEBI:456215"/>
    </ligand>
</feature>
<evidence type="ECO:0000256" key="1">
    <source>
        <dbReference type="ARBA" id="ARBA00000013"/>
    </source>
</evidence>
<evidence type="ECO:0000256" key="12">
    <source>
        <dbReference type="ARBA" id="ARBA00023239"/>
    </source>
</evidence>
<keyword evidence="7 17" id="KW-0067">ATP-binding</keyword>
<evidence type="ECO:0000256" key="3">
    <source>
        <dbReference type="ARBA" id="ARBA00006001"/>
    </source>
</evidence>
<keyword evidence="12 17" id="KW-0456">Lyase</keyword>
<evidence type="ECO:0000256" key="2">
    <source>
        <dbReference type="ARBA" id="ARBA00000909"/>
    </source>
</evidence>
<comment type="function">
    <text evidence="17">Catalyzes the dehydration of the S-form of NAD(P)HX at the expense of ADP, which is converted to AMP. Together with NAD(P)HX epimerase, which catalyzes the epimerization of the S- and R-forms, the enzyme allows the repair of both epimers of NAD(P)HX, a damaged form of NAD(P)H that is a result of enzymatic or heat-dependent hydration.</text>
</comment>
<comment type="function">
    <text evidence="14 19">Bifunctional enzyme that catalyzes the epimerization of the S- and R-forms of NAD(P)HX and the dehydration of the S-form of NAD(P)HX at the expense of ADP, which is converted to AMP. This allows the repair of both epimers of NAD(P)HX, a damaged form of NAD(P)H that is a result of enzymatic or heat-dependent hydration.</text>
</comment>
<dbReference type="GO" id="GO:0046496">
    <property type="term" value="P:nicotinamide nucleotide metabolic process"/>
    <property type="evidence" value="ECO:0007669"/>
    <property type="project" value="UniProtKB-UniRule"/>
</dbReference>
<comment type="catalytic activity">
    <reaction evidence="1 18 19">
        <text>(6R)-NADHX = (6S)-NADHX</text>
        <dbReference type="Rhea" id="RHEA:32215"/>
        <dbReference type="ChEBI" id="CHEBI:64074"/>
        <dbReference type="ChEBI" id="CHEBI:64075"/>
        <dbReference type="EC" id="5.1.99.6"/>
    </reaction>
</comment>
<keyword evidence="5 18" id="KW-0479">Metal-binding</keyword>
<dbReference type="GO" id="GO:0110051">
    <property type="term" value="P:metabolite repair"/>
    <property type="evidence" value="ECO:0007669"/>
    <property type="project" value="TreeGrafter"/>
</dbReference>
<dbReference type="GO" id="GO:0052856">
    <property type="term" value="F:NAD(P)HX epimerase activity"/>
    <property type="evidence" value="ECO:0007669"/>
    <property type="project" value="UniProtKB-UniRule"/>
</dbReference>
<dbReference type="EC" id="5.1.99.6" evidence="19"/>
<dbReference type="AlphaFoldDB" id="A0AAE3ISC9"/>
<protein>
    <recommendedName>
        <fullName evidence="19">Bifunctional NAD(P)H-hydrate repair enzyme</fullName>
    </recommendedName>
    <alternativeName>
        <fullName evidence="19">Nicotinamide nucleotide repair protein</fullName>
    </alternativeName>
    <domain>
        <recommendedName>
            <fullName evidence="19">ADP-dependent (S)-NAD(P)H-hydrate dehydratase</fullName>
            <ecNumber evidence="19">4.2.1.136</ecNumber>
        </recommendedName>
        <alternativeName>
            <fullName evidence="19">ADP-dependent NAD(P)HX dehydratase</fullName>
        </alternativeName>
    </domain>
    <domain>
        <recommendedName>
            <fullName evidence="19">NAD(P)H-hydrate epimerase</fullName>
            <ecNumber evidence="19">5.1.99.6</ecNumber>
        </recommendedName>
    </domain>
</protein>
<dbReference type="Gene3D" id="3.40.1190.20">
    <property type="match status" value="1"/>
</dbReference>
<accession>A0AAE3ISC9</accession>
<reference evidence="22" key="1">
    <citation type="submission" date="2022-10" db="EMBL/GenBank/DDBJ databases">
        <title>Description of Fervidibacillus gen. nov. in the family Fervidibacillaceae fam. nov. with two species, Fervidibacillus albus sp. nov., and Fervidibacillus halotolerans sp. nov., isolated from tidal flat sediments.</title>
        <authorList>
            <person name="Kwon K.K."/>
            <person name="Yang S.-H."/>
        </authorList>
    </citation>
    <scope>NUCLEOTIDE SEQUENCE</scope>
    <source>
        <strain evidence="22">JCM 19140</strain>
    </source>
</reference>
<feature type="domain" description="YjeF N-terminal" evidence="21">
    <location>
        <begin position="9"/>
        <end position="207"/>
    </location>
</feature>
<dbReference type="PANTHER" id="PTHR12592">
    <property type="entry name" value="ATP-DEPENDENT (S)-NAD(P)H-HYDRATE DEHYDRATASE FAMILY MEMBER"/>
    <property type="match status" value="1"/>
</dbReference>
<feature type="binding site" evidence="18">
    <location>
        <position position="151"/>
    </location>
    <ligand>
        <name>(6S)-NADPHX</name>
        <dbReference type="ChEBI" id="CHEBI:64076"/>
    </ligand>
</feature>
<dbReference type="GO" id="GO:0005524">
    <property type="term" value="F:ATP binding"/>
    <property type="evidence" value="ECO:0007669"/>
    <property type="project" value="UniProtKB-UniRule"/>
</dbReference>
<dbReference type="InterPro" id="IPR017953">
    <property type="entry name" value="Carbohydrate_kinase_pred_CS"/>
</dbReference>
<dbReference type="InterPro" id="IPR000631">
    <property type="entry name" value="CARKD"/>
</dbReference>
<comment type="similarity">
    <text evidence="18">Belongs to the NnrE/AIBP family.</text>
</comment>
<dbReference type="EMBL" id="JAOUSF010000003">
    <property type="protein sequence ID" value="MCU9613591.1"/>
    <property type="molecule type" value="Genomic_DNA"/>
</dbReference>
<dbReference type="Gene3D" id="3.40.50.10260">
    <property type="entry name" value="YjeF N-terminal domain"/>
    <property type="match status" value="1"/>
</dbReference>
<comment type="similarity">
    <text evidence="4 19">In the C-terminal section; belongs to the NnrD/CARKD family.</text>
</comment>
<keyword evidence="8 17" id="KW-0521">NADP</keyword>
<evidence type="ECO:0000256" key="8">
    <source>
        <dbReference type="ARBA" id="ARBA00022857"/>
    </source>
</evidence>
<dbReference type="CDD" id="cd01171">
    <property type="entry name" value="YXKO-related"/>
    <property type="match status" value="1"/>
</dbReference>
<evidence type="ECO:0000256" key="13">
    <source>
        <dbReference type="ARBA" id="ARBA00023268"/>
    </source>
</evidence>
<evidence type="ECO:0000256" key="4">
    <source>
        <dbReference type="ARBA" id="ARBA00009524"/>
    </source>
</evidence>
<evidence type="ECO:0000313" key="22">
    <source>
        <dbReference type="EMBL" id="MCU9613591.1"/>
    </source>
</evidence>
<dbReference type="GO" id="GO:0046872">
    <property type="term" value="F:metal ion binding"/>
    <property type="evidence" value="ECO:0007669"/>
    <property type="project" value="UniProtKB-UniRule"/>
</dbReference>
<comment type="catalytic activity">
    <reaction evidence="2 18 19">
        <text>(6R)-NADPHX = (6S)-NADPHX</text>
        <dbReference type="Rhea" id="RHEA:32227"/>
        <dbReference type="ChEBI" id="CHEBI:64076"/>
        <dbReference type="ChEBI" id="CHEBI:64077"/>
        <dbReference type="EC" id="5.1.99.6"/>
    </reaction>
</comment>
<keyword evidence="11 18" id="KW-0413">Isomerase</keyword>
<evidence type="ECO:0000256" key="19">
    <source>
        <dbReference type="PIRNR" id="PIRNR017184"/>
    </source>
</evidence>
<keyword evidence="10 17" id="KW-0520">NAD</keyword>
<feature type="binding site" evidence="17">
    <location>
        <position position="308"/>
    </location>
    <ligand>
        <name>(6S)-NADPHX</name>
        <dbReference type="ChEBI" id="CHEBI:64076"/>
    </ligand>
</feature>
<feature type="domain" description="YjeF C-terminal" evidence="20">
    <location>
        <begin position="211"/>
        <end position="479"/>
    </location>
</feature>
<evidence type="ECO:0000256" key="15">
    <source>
        <dbReference type="ARBA" id="ARBA00048238"/>
    </source>
</evidence>
<evidence type="ECO:0000259" key="21">
    <source>
        <dbReference type="PROSITE" id="PS51385"/>
    </source>
</evidence>
<keyword evidence="9 18" id="KW-0630">Potassium</keyword>
<dbReference type="PROSITE" id="PS51385">
    <property type="entry name" value="YJEF_N"/>
    <property type="match status" value="1"/>
</dbReference>
<dbReference type="InterPro" id="IPR036652">
    <property type="entry name" value="YjeF_N_dom_sf"/>
</dbReference>
<dbReference type="SUPFAM" id="SSF53613">
    <property type="entry name" value="Ribokinase-like"/>
    <property type="match status" value="1"/>
</dbReference>
<evidence type="ECO:0000256" key="7">
    <source>
        <dbReference type="ARBA" id="ARBA00022840"/>
    </source>
</evidence>
<name>A0AAE3ISC9_9BACI</name>
<keyword evidence="23" id="KW-1185">Reference proteome</keyword>
<feature type="binding site" evidence="17">
    <location>
        <begin position="390"/>
        <end position="394"/>
    </location>
    <ligand>
        <name>AMP</name>
        <dbReference type="ChEBI" id="CHEBI:456215"/>
    </ligand>
</feature>
<keyword evidence="13" id="KW-0511">Multifunctional enzyme</keyword>
<keyword evidence="6 17" id="KW-0547">Nucleotide-binding</keyword>
<evidence type="ECO:0000256" key="5">
    <source>
        <dbReference type="ARBA" id="ARBA00022723"/>
    </source>
</evidence>
<comment type="catalytic activity">
    <reaction evidence="16 17 19">
        <text>(6S)-NADPHX + ADP = AMP + phosphate + NADPH + H(+)</text>
        <dbReference type="Rhea" id="RHEA:32235"/>
        <dbReference type="ChEBI" id="CHEBI:15378"/>
        <dbReference type="ChEBI" id="CHEBI:43474"/>
        <dbReference type="ChEBI" id="CHEBI:57783"/>
        <dbReference type="ChEBI" id="CHEBI:64076"/>
        <dbReference type="ChEBI" id="CHEBI:456215"/>
        <dbReference type="ChEBI" id="CHEBI:456216"/>
        <dbReference type="EC" id="4.2.1.136"/>
    </reaction>
</comment>
<evidence type="ECO:0000259" key="20">
    <source>
        <dbReference type="PROSITE" id="PS51383"/>
    </source>
</evidence>
<dbReference type="Pfam" id="PF01256">
    <property type="entry name" value="Carb_kinase"/>
    <property type="match status" value="1"/>
</dbReference>
<sequence length="484" mass="52459">MYVYQEEEIHQLDKIAASNGLSTNALMETSGRSLYFELTRLVSIRQSILILAGKGNNGGDAIVLARYLLQNGYQTELVFPMGLPKSEVAKEHFRYYQSLGFPYLEEIPKKQTYDVIIDGLLGVGTKLPLNDTMMKIVSWCNNQPSLRIAIDLPTGVVANFGEVETAFQADYTFSLHGYKPSAFLLPASAFYGKSKVLDIGLPHPSQWKIWSEADFTNTWKTRNKDAHKGTFGTGLLLAGSDEMPGSALLAGLASMKIGIGKLIIGTTPFVASIIASRLPEATYWFNGLNKLPNGDWPVGVKGIAIGPGLTDTLLVEEAIKKIWETNIPVILDAGALQKREYPKRNAPTIITPHPGEFSRITGLTTAEIQKNRLKLASDYAQEHQVIVVLKGANTVIAFPDGSGVINITGNPALAKGGSGDTLAGMILALLCMGENPKIAVANAVYLHGLCADELVKTRNENTIVASELSNILGELIYTLTHNIS</sequence>
<evidence type="ECO:0000256" key="18">
    <source>
        <dbReference type="HAMAP-Rule" id="MF_01966"/>
    </source>
</evidence>
<evidence type="ECO:0000256" key="6">
    <source>
        <dbReference type="ARBA" id="ARBA00022741"/>
    </source>
</evidence>
<dbReference type="GO" id="GO:0052855">
    <property type="term" value="F:ADP-dependent NAD(P)H-hydrate dehydratase activity"/>
    <property type="evidence" value="ECO:0007669"/>
    <property type="project" value="UniProtKB-UniRule"/>
</dbReference>
<evidence type="ECO:0000256" key="9">
    <source>
        <dbReference type="ARBA" id="ARBA00022958"/>
    </source>
</evidence>
<dbReference type="SUPFAM" id="SSF64153">
    <property type="entry name" value="YjeF N-terminal domain-like"/>
    <property type="match status" value="1"/>
</dbReference>
<comment type="function">
    <text evidence="18">Catalyzes the epimerization of the S- and R-forms of NAD(P)HX, a damaged form of NAD(P)H that is a result of enzymatic or heat-dependent hydration. This is a prerequisite for the S-specific NAD(P)H-hydrate dehydratase to allow the repair of both epimers of NAD(P)HX.</text>
</comment>
<dbReference type="Pfam" id="PF03853">
    <property type="entry name" value="YjeF_N"/>
    <property type="match status" value="1"/>
</dbReference>
<evidence type="ECO:0000256" key="11">
    <source>
        <dbReference type="ARBA" id="ARBA00023235"/>
    </source>
</evidence>
<comment type="caution">
    <text evidence="17">Lacks conserved residue(s) required for the propagation of feature annotation.</text>
</comment>
<feature type="binding site" evidence="18">
    <location>
        <begin position="56"/>
        <end position="60"/>
    </location>
    <ligand>
        <name>(6S)-NADPHX</name>
        <dbReference type="ChEBI" id="CHEBI:64076"/>
    </ligand>
</feature>
<comment type="similarity">
    <text evidence="3 19">In the N-terminal section; belongs to the NnrE/AIBP family.</text>
</comment>
<comment type="caution">
    <text evidence="22">The sequence shown here is derived from an EMBL/GenBank/DDBJ whole genome shotgun (WGS) entry which is preliminary data.</text>
</comment>
<evidence type="ECO:0000256" key="10">
    <source>
        <dbReference type="ARBA" id="ARBA00023027"/>
    </source>
</evidence>
<dbReference type="NCBIfam" id="TIGR00196">
    <property type="entry name" value="yjeF_cterm"/>
    <property type="match status" value="1"/>
</dbReference>
<feature type="binding site" evidence="18">
    <location>
        <begin position="122"/>
        <end position="128"/>
    </location>
    <ligand>
        <name>(6S)-NADPHX</name>
        <dbReference type="ChEBI" id="CHEBI:64076"/>
    </ligand>
</feature>
<dbReference type="HAMAP" id="MF_01965">
    <property type="entry name" value="NADHX_dehydratase"/>
    <property type="match status" value="1"/>
</dbReference>
<evidence type="ECO:0000256" key="14">
    <source>
        <dbReference type="ARBA" id="ARBA00025153"/>
    </source>
</evidence>
<dbReference type="PANTHER" id="PTHR12592:SF0">
    <property type="entry name" value="ATP-DEPENDENT (S)-NAD(P)H-HYDRATE DEHYDRATASE"/>
    <property type="match status" value="1"/>
</dbReference>
<proteinExistence type="inferred from homology"/>
<feature type="binding site" evidence="18">
    <location>
        <position position="57"/>
    </location>
    <ligand>
        <name>K(+)</name>
        <dbReference type="ChEBI" id="CHEBI:29103"/>
    </ligand>
</feature>
<dbReference type="HAMAP" id="MF_01966">
    <property type="entry name" value="NADHX_epimerase"/>
    <property type="match status" value="1"/>
</dbReference>
<dbReference type="EC" id="4.2.1.136" evidence="19"/>
<dbReference type="Proteomes" id="UP001209318">
    <property type="component" value="Unassembled WGS sequence"/>
</dbReference>
<dbReference type="InterPro" id="IPR029056">
    <property type="entry name" value="Ribokinase-like"/>
</dbReference>
<evidence type="ECO:0000256" key="16">
    <source>
        <dbReference type="ARBA" id="ARBA00049209"/>
    </source>
</evidence>
<dbReference type="PROSITE" id="PS51383">
    <property type="entry name" value="YJEF_C_3"/>
    <property type="match status" value="1"/>
</dbReference>
<feature type="binding site" evidence="17">
    <location>
        <position position="353"/>
    </location>
    <ligand>
        <name>(6S)-NADPHX</name>
        <dbReference type="ChEBI" id="CHEBI:64076"/>
    </ligand>
</feature>
<feature type="binding site" evidence="18">
    <location>
        <position position="118"/>
    </location>
    <ligand>
        <name>K(+)</name>
        <dbReference type="ChEBI" id="CHEBI:29103"/>
    </ligand>
</feature>